<feature type="compositionally biased region" description="Low complexity" evidence="1">
    <location>
        <begin position="123"/>
        <end position="138"/>
    </location>
</feature>
<feature type="compositionally biased region" description="Basic residues" evidence="1">
    <location>
        <begin position="518"/>
        <end position="531"/>
    </location>
</feature>
<dbReference type="EMBL" id="CP110432">
    <property type="protein sequence ID" value="WAQ90334.1"/>
    <property type="molecule type" value="Genomic_DNA"/>
</dbReference>
<evidence type="ECO:0000313" key="4">
    <source>
        <dbReference type="Proteomes" id="UP001164743"/>
    </source>
</evidence>
<reference evidence="3" key="1">
    <citation type="submission" date="2022-10" db="EMBL/GenBank/DDBJ databases">
        <title>Puccinia triticina Genome sequencing and assembly.</title>
        <authorList>
            <person name="Li C."/>
        </authorList>
    </citation>
    <scope>NUCLEOTIDE SEQUENCE</scope>
    <source>
        <strain evidence="3">Pt15</strain>
    </source>
</reference>
<sequence length="604" mass="63050">MPYSTSSTIPFDHQPRPSSDSSASSYQPTNPSSPGKKKQSILRKLSTSSRRSLSWLPGIHDLPPLPTIDHLPQPQIQEEQPPPSTHSPPGSAPAKKNVIGKGMRSVARTVKKSLHSFDRPRSATAEPPTKPPAAGSQPAPAPPNPAGQNIRTRAVSTPHAGLSNSNTNSRASELSRSLNRPQPHVPDSRDPIEHAPPRSPNRLKKKKTSRSQSALEPLGPRPAPDAAAGRPGEPAVSWHAQTPIGSLPMAASLLAAPPPPPVDHSSFLAILPPGHTPNLPVPALTLVPPPASQLVEAPALTALSTHVEPALSRRVSLSSSSAAAAAAAAGTPPDASSAGQIEDHDPLPGFTFIRSPAKSSQADPSPRLSASWTEIVEGSPAPPSPIETSQVRTARPPLVANATGISLAQSCVAEHGSVGDLNDDEEEPVPQTPRKRKVTSLTAEPSPPSPNKEAEKEGERGADAAGDERQHKVPRAALDVPFSSSTTSQAVGPKSLSSTAHPLSFLALGGLVPPASLKARRSGSRKDRRKSPASSLQRAQSQKVKDGGGQRNRANSAAEVWNFSVVSTVVGVVLIAVVLIGSTNLSGINYNGKSWLGNWIKKVV</sequence>
<feature type="compositionally biased region" description="Low complexity" evidence="1">
    <location>
        <begin position="224"/>
        <end position="235"/>
    </location>
</feature>
<feature type="compositionally biased region" description="Polar residues" evidence="1">
    <location>
        <begin position="162"/>
        <end position="180"/>
    </location>
</feature>
<feature type="region of interest" description="Disordered" evidence="1">
    <location>
        <begin position="416"/>
        <end position="496"/>
    </location>
</feature>
<keyword evidence="2" id="KW-0812">Transmembrane</keyword>
<dbReference type="RefSeq" id="XP_053025889.1">
    <property type="nucleotide sequence ID" value="XM_053161920.1"/>
</dbReference>
<name>A0ABY7CYD6_9BASI</name>
<dbReference type="Proteomes" id="UP001164743">
    <property type="component" value="Chromosome 12A"/>
</dbReference>
<keyword evidence="4" id="KW-1185">Reference proteome</keyword>
<dbReference type="GeneID" id="77802815"/>
<feature type="transmembrane region" description="Helical" evidence="2">
    <location>
        <begin position="560"/>
        <end position="580"/>
    </location>
</feature>
<feature type="compositionally biased region" description="Low complexity" evidence="1">
    <location>
        <begin position="42"/>
        <end position="54"/>
    </location>
</feature>
<feature type="compositionally biased region" description="Polar residues" evidence="1">
    <location>
        <begin position="482"/>
        <end position="496"/>
    </location>
</feature>
<feature type="compositionally biased region" description="Polar residues" evidence="1">
    <location>
        <begin position="532"/>
        <end position="542"/>
    </location>
</feature>
<feature type="compositionally biased region" description="Low complexity" evidence="1">
    <location>
        <begin position="328"/>
        <end position="339"/>
    </location>
</feature>
<feature type="compositionally biased region" description="Basic and acidic residues" evidence="1">
    <location>
        <begin position="186"/>
        <end position="196"/>
    </location>
</feature>
<accession>A0ABY7CYD6</accession>
<feature type="region of interest" description="Disordered" evidence="1">
    <location>
        <begin position="328"/>
        <end position="397"/>
    </location>
</feature>
<keyword evidence="2" id="KW-1133">Transmembrane helix</keyword>
<keyword evidence="2" id="KW-0472">Membrane</keyword>
<proteinExistence type="predicted"/>
<evidence type="ECO:0000256" key="2">
    <source>
        <dbReference type="SAM" id="Phobius"/>
    </source>
</evidence>
<feature type="compositionally biased region" description="Polar residues" evidence="1">
    <location>
        <begin position="357"/>
        <end position="372"/>
    </location>
</feature>
<feature type="compositionally biased region" description="Basic and acidic residues" evidence="1">
    <location>
        <begin position="452"/>
        <end position="471"/>
    </location>
</feature>
<feature type="region of interest" description="Disordered" evidence="1">
    <location>
        <begin position="1"/>
        <end position="241"/>
    </location>
</feature>
<protein>
    <submittedName>
        <fullName evidence="3">Uncharacterized protein</fullName>
    </submittedName>
</protein>
<evidence type="ECO:0000256" key="1">
    <source>
        <dbReference type="SAM" id="MobiDB-lite"/>
    </source>
</evidence>
<organism evidence="3 4">
    <name type="scientific">Puccinia triticina</name>
    <dbReference type="NCBI Taxonomy" id="208348"/>
    <lineage>
        <taxon>Eukaryota</taxon>
        <taxon>Fungi</taxon>
        <taxon>Dikarya</taxon>
        <taxon>Basidiomycota</taxon>
        <taxon>Pucciniomycotina</taxon>
        <taxon>Pucciniomycetes</taxon>
        <taxon>Pucciniales</taxon>
        <taxon>Pucciniaceae</taxon>
        <taxon>Puccinia</taxon>
    </lineage>
</organism>
<gene>
    <name evidence="3" type="ORF">PtA15_12A323</name>
</gene>
<evidence type="ECO:0000313" key="3">
    <source>
        <dbReference type="EMBL" id="WAQ90334.1"/>
    </source>
</evidence>
<feature type="region of interest" description="Disordered" evidence="1">
    <location>
        <begin position="516"/>
        <end position="552"/>
    </location>
</feature>